<dbReference type="AlphaFoldDB" id="A0A482PL43"/>
<gene>
    <name evidence="1" type="ORF">E2R62_08030</name>
</gene>
<accession>A0A482PL43</accession>
<sequence>MKRFSLYEKKGAYRLHSRKQGSAETFQEVLRFTLQHASNGWFLIAKIRSAAQIRAIAYMLLKTAAHRFV</sequence>
<organism evidence="1">
    <name type="scientific">Citrobacter rodentium</name>
    <dbReference type="NCBI Taxonomy" id="67825"/>
    <lineage>
        <taxon>Bacteria</taxon>
        <taxon>Pseudomonadati</taxon>
        <taxon>Pseudomonadota</taxon>
        <taxon>Gammaproteobacteria</taxon>
        <taxon>Enterobacterales</taxon>
        <taxon>Enterobacteriaceae</taxon>
        <taxon>Citrobacter</taxon>
    </lineage>
</organism>
<dbReference type="EMBL" id="CP038008">
    <property type="protein sequence ID" value="QBY28809.1"/>
    <property type="molecule type" value="Genomic_DNA"/>
</dbReference>
<proteinExistence type="predicted"/>
<reference evidence="1" key="1">
    <citation type="submission" date="2019-03" db="EMBL/GenBank/DDBJ databases">
        <title>Complete genome sequence of enteropathogenic Citrobacter rodentium strain DBS100.</title>
        <authorList>
            <person name="Popov G."/>
            <person name="Fiebig A."/>
            <person name="Shideler S."/>
            <person name="Coombes B."/>
            <person name="Savchenko A."/>
        </authorList>
    </citation>
    <scope>NUCLEOTIDE SEQUENCE</scope>
    <source>
        <strain evidence="1">DBS100</strain>
    </source>
</reference>
<evidence type="ECO:0000313" key="1">
    <source>
        <dbReference type="EMBL" id="QBY28809.1"/>
    </source>
</evidence>
<protein>
    <submittedName>
        <fullName evidence="1">Uncharacterized protein</fullName>
    </submittedName>
</protein>
<name>A0A482PL43_CITRO</name>